<dbReference type="Pfam" id="PF02653">
    <property type="entry name" value="BPD_transp_2"/>
    <property type="match status" value="1"/>
</dbReference>
<feature type="transmembrane region" description="Helical" evidence="8">
    <location>
        <begin position="246"/>
        <end position="265"/>
    </location>
</feature>
<feature type="transmembrane region" description="Helical" evidence="8">
    <location>
        <begin position="45"/>
        <end position="63"/>
    </location>
</feature>
<dbReference type="KEGG" id="bpx:BUPH_04938"/>
<dbReference type="HOGENOM" id="CLU_028880_0_2_4"/>
<keyword evidence="5 8" id="KW-0812">Transmembrane</keyword>
<dbReference type="InterPro" id="IPR001851">
    <property type="entry name" value="ABC_transp_permease"/>
</dbReference>
<evidence type="ECO:0000256" key="7">
    <source>
        <dbReference type="ARBA" id="ARBA00023136"/>
    </source>
</evidence>
<feature type="transmembrane region" description="Helical" evidence="8">
    <location>
        <begin position="216"/>
        <end position="234"/>
    </location>
</feature>
<dbReference type="AlphaFoldDB" id="K0E0R8"/>
<evidence type="ECO:0000256" key="2">
    <source>
        <dbReference type="ARBA" id="ARBA00022448"/>
    </source>
</evidence>
<evidence type="ECO:0000256" key="6">
    <source>
        <dbReference type="ARBA" id="ARBA00022989"/>
    </source>
</evidence>
<feature type="transmembrane region" description="Helical" evidence="8">
    <location>
        <begin position="300"/>
        <end position="319"/>
    </location>
</feature>
<dbReference type="Proteomes" id="UP000010105">
    <property type="component" value="Plasmid pSYMBR3459"/>
</dbReference>
<gene>
    <name evidence="9" type="ORF">BUPH_04938</name>
</gene>
<dbReference type="eggNOG" id="COG1172">
    <property type="taxonomic scope" value="Bacteria"/>
</dbReference>
<sequence>MLEEVNMRRINHLFSRFSLLIALLVLIGFFSLIRPDSFATLENAGSIMSDGAVLSLIAVGVMVPMIVGQFDVAPGFIASLGVMLTAGLQSNNQWPWPLVLVAVLAIGALIGLLMGVLVGYLQLNSLVVSLGVGSVLSGVVLVYSGGQVIYKGIPPDFLALGQTRLLGFVPLPFLYALAIAAVMWFMLTYRPVGRRLYAVGGGPDAAKLIGVNLPRYIAMSFVVSSTLASLAGFVQVARLGAGHPTAAQAFLLPAFAAAFLSATSFRLGFYNIWGAFLAVYLVGTGTTGLFMLGADSYVQPVFNGVVLVGAVTLARVLILRRNRRLALARAADQQNVAPLDRSTVSDAENSVAG</sequence>
<proteinExistence type="predicted"/>
<keyword evidence="2" id="KW-0813">Transport</keyword>
<accession>K0E0R8</accession>
<protein>
    <submittedName>
        <fullName evidence="9">Ribose transport system permease protein</fullName>
    </submittedName>
</protein>
<evidence type="ECO:0000313" key="9">
    <source>
        <dbReference type="EMBL" id="AFT90377.1"/>
    </source>
</evidence>
<comment type="subcellular location">
    <subcellularLocation>
        <location evidence="1">Cell membrane</location>
        <topology evidence="1">Multi-pass membrane protein</topology>
    </subcellularLocation>
</comment>
<evidence type="ECO:0000313" key="10">
    <source>
        <dbReference type="Proteomes" id="UP000010105"/>
    </source>
</evidence>
<keyword evidence="4" id="KW-0997">Cell inner membrane</keyword>
<feature type="transmembrane region" description="Helical" evidence="8">
    <location>
        <begin position="12"/>
        <end position="33"/>
    </location>
</feature>
<keyword evidence="9" id="KW-0614">Plasmid</keyword>
<dbReference type="PANTHER" id="PTHR32196:SF21">
    <property type="entry name" value="ABC TRANSPORTER PERMEASE PROTEIN YPHD-RELATED"/>
    <property type="match status" value="1"/>
</dbReference>
<evidence type="ECO:0000256" key="8">
    <source>
        <dbReference type="SAM" id="Phobius"/>
    </source>
</evidence>
<dbReference type="PATRIC" id="fig|1229205.11.peg.7125"/>
<organism evidence="9 10">
    <name type="scientific">Paraburkholderia phenoliruptrix BR3459a</name>
    <dbReference type="NCBI Taxonomy" id="1229205"/>
    <lineage>
        <taxon>Bacteria</taxon>
        <taxon>Pseudomonadati</taxon>
        <taxon>Pseudomonadota</taxon>
        <taxon>Betaproteobacteria</taxon>
        <taxon>Burkholderiales</taxon>
        <taxon>Burkholderiaceae</taxon>
        <taxon>Paraburkholderia</taxon>
    </lineage>
</organism>
<feature type="transmembrane region" description="Helical" evidence="8">
    <location>
        <begin position="272"/>
        <end position="294"/>
    </location>
</feature>
<dbReference type="CDD" id="cd06579">
    <property type="entry name" value="TM_PBP1_transp_AraH_like"/>
    <property type="match status" value="1"/>
</dbReference>
<keyword evidence="6 8" id="KW-1133">Transmembrane helix</keyword>
<dbReference type="GO" id="GO:0005886">
    <property type="term" value="C:plasma membrane"/>
    <property type="evidence" value="ECO:0007669"/>
    <property type="project" value="UniProtKB-SubCell"/>
</dbReference>
<feature type="transmembrane region" description="Helical" evidence="8">
    <location>
        <begin position="70"/>
        <end position="88"/>
    </location>
</feature>
<evidence type="ECO:0000256" key="3">
    <source>
        <dbReference type="ARBA" id="ARBA00022475"/>
    </source>
</evidence>
<feature type="transmembrane region" description="Helical" evidence="8">
    <location>
        <begin position="165"/>
        <end position="187"/>
    </location>
</feature>
<dbReference type="PANTHER" id="PTHR32196">
    <property type="entry name" value="ABC TRANSPORTER PERMEASE PROTEIN YPHD-RELATED-RELATED"/>
    <property type="match status" value="1"/>
</dbReference>
<evidence type="ECO:0000256" key="5">
    <source>
        <dbReference type="ARBA" id="ARBA00022692"/>
    </source>
</evidence>
<evidence type="ECO:0000256" key="4">
    <source>
        <dbReference type="ARBA" id="ARBA00022519"/>
    </source>
</evidence>
<keyword evidence="3" id="KW-1003">Cell membrane</keyword>
<keyword evidence="7 8" id="KW-0472">Membrane</keyword>
<dbReference type="EMBL" id="CP003865">
    <property type="protein sequence ID" value="AFT90377.1"/>
    <property type="molecule type" value="Genomic_DNA"/>
</dbReference>
<evidence type="ECO:0000256" key="1">
    <source>
        <dbReference type="ARBA" id="ARBA00004651"/>
    </source>
</evidence>
<reference evidence="9 10" key="1">
    <citation type="journal article" date="2012" name="J. Bacteriol.">
        <title>Complete Genome Sequence of Burkholderia phenoliruptrix BR3459a (CLA1), a Heat-Tolerant, Nitrogen-Fixing Symbiont of Mimosa flocculosa.</title>
        <authorList>
            <person name="de Oliveira Cunha C."/>
            <person name="Goda Zuleta L.F."/>
            <person name="Paula de Almeida L.G."/>
            <person name="Prioli Ciapina L."/>
            <person name="Lustrino Borges W."/>
            <person name="Pitard R.M."/>
            <person name="Baldani J.I."/>
            <person name="Straliotto R."/>
            <person name="de Faria S.M."/>
            <person name="Hungria M."/>
            <person name="Sousa Cavada B."/>
            <person name="Mercante F.M."/>
            <person name="Ribeiro de Vasconcelos A.T."/>
        </authorList>
    </citation>
    <scope>NUCLEOTIDE SEQUENCE [LARGE SCALE GENOMIC DNA]</scope>
    <source>
        <strain evidence="9 10">BR3459a</strain>
        <plasmid evidence="9 10">pSYMBR3459</plasmid>
    </source>
</reference>
<feature type="transmembrane region" description="Helical" evidence="8">
    <location>
        <begin position="94"/>
        <end position="119"/>
    </location>
</feature>
<feature type="transmembrane region" description="Helical" evidence="8">
    <location>
        <begin position="126"/>
        <end position="145"/>
    </location>
</feature>
<geneLocation type="plasmid" evidence="9 10">
    <name>pSYMBR3459</name>
</geneLocation>
<name>K0E0R8_9BURK</name>
<dbReference type="GO" id="GO:0022857">
    <property type="term" value="F:transmembrane transporter activity"/>
    <property type="evidence" value="ECO:0007669"/>
    <property type="project" value="InterPro"/>
</dbReference>